<evidence type="ECO:0000313" key="3">
    <source>
        <dbReference type="Proteomes" id="UP001151518"/>
    </source>
</evidence>
<dbReference type="OrthoDB" id="5598714at2759"/>
<reference evidence="2" key="1">
    <citation type="submission" date="2022-07" db="EMBL/GenBank/DDBJ databases">
        <title>Phylogenomic reconstructions and comparative analyses of Kickxellomycotina fungi.</title>
        <authorList>
            <person name="Reynolds N.K."/>
            <person name="Stajich J.E."/>
            <person name="Barry K."/>
            <person name="Grigoriev I.V."/>
            <person name="Crous P."/>
            <person name="Smith M.E."/>
        </authorList>
    </citation>
    <scope>NUCLEOTIDE SEQUENCE</scope>
    <source>
        <strain evidence="2">NRRL 3115</strain>
    </source>
</reference>
<feature type="region of interest" description="Disordered" evidence="1">
    <location>
        <begin position="336"/>
        <end position="365"/>
    </location>
</feature>
<evidence type="ECO:0000256" key="1">
    <source>
        <dbReference type="SAM" id="MobiDB-lite"/>
    </source>
</evidence>
<name>A0A9W8GE17_9FUNG</name>
<dbReference type="Proteomes" id="UP001151518">
    <property type="component" value="Unassembled WGS sequence"/>
</dbReference>
<dbReference type="AlphaFoldDB" id="A0A9W8GE17"/>
<feature type="region of interest" description="Disordered" evidence="1">
    <location>
        <begin position="278"/>
        <end position="301"/>
    </location>
</feature>
<gene>
    <name evidence="2" type="ORF">GGI25_000564</name>
</gene>
<protein>
    <submittedName>
        <fullName evidence="2">Uncharacterized protein</fullName>
    </submittedName>
</protein>
<evidence type="ECO:0000313" key="2">
    <source>
        <dbReference type="EMBL" id="KAJ2680591.1"/>
    </source>
</evidence>
<sequence length="586" mass="64333">MFTTPNILLTPQDASKEGSLSEKPGGAAPFFLQLRHDLVFKKIADENNPAIAVIEARNCLESFPGAKLSAVLKKDCAVKWDLQTFSGSIEYKTRRYWYKEPLETIKAHGGITRTNSSSNSSINSKSTLVGSTLAVTGDASSRSTLSQCAEKPEEFPVSKLRRLTLHPSTVCKHYTNKGNGGNVKQLDCDSGIHCAHQPSIRSQCGKKVKELLRPSWTADNDTSKTSKGTQFVLRRHPQYSDVLEVIDCEDELVAYRKLSRHSKPWRETFHEAISQRTQANKNLNNSNGSSSDRPTAPWVNRQSGYYNTQSTDICLPSIPCKADSFVGSVDWFSTGSKVSSRGSSISSSSSSNRCSRLTSPLSTPSSLTAASFTSVDSSNRFRMQQNLQNRYPSEFNINQLWEISSPCPATFPLHCRDARGVIDPIPLTPLVLDRHQFCYRFHLAGNKMRWLAKKRQGYSIVELQCYVRNTVIALLLPGGHTIASSKTLSTSNNISTLSPSSASSNNIGSISSVDSGGFDRYSRRESNGNLSSLHEPVSIESVGGYLPNIIILPAAYSKLSSIDPSVVESFVLFTGIEVLECFLSAA</sequence>
<accession>A0A9W8GE17</accession>
<comment type="caution">
    <text evidence="2">The sequence shown here is derived from an EMBL/GenBank/DDBJ whole genome shotgun (WGS) entry which is preliminary data.</text>
</comment>
<dbReference type="EMBL" id="JANBTW010000004">
    <property type="protein sequence ID" value="KAJ2680591.1"/>
    <property type="molecule type" value="Genomic_DNA"/>
</dbReference>
<organism evidence="2 3">
    <name type="scientific">Coemansia spiralis</name>
    <dbReference type="NCBI Taxonomy" id="417178"/>
    <lineage>
        <taxon>Eukaryota</taxon>
        <taxon>Fungi</taxon>
        <taxon>Fungi incertae sedis</taxon>
        <taxon>Zoopagomycota</taxon>
        <taxon>Kickxellomycotina</taxon>
        <taxon>Kickxellomycetes</taxon>
        <taxon>Kickxellales</taxon>
        <taxon>Kickxellaceae</taxon>
        <taxon>Coemansia</taxon>
    </lineage>
</organism>
<proteinExistence type="predicted"/>
<feature type="compositionally biased region" description="Low complexity" evidence="1">
    <location>
        <begin position="280"/>
        <end position="291"/>
    </location>
</feature>